<keyword evidence="5" id="KW-0638">Presynaptic neurotoxin</keyword>
<keyword evidence="3" id="KW-1052">Target cell membrane</keyword>
<keyword evidence="8" id="KW-1053">Target membrane</keyword>
<comment type="similarity">
    <text evidence="9">Belongs to the cationic peptide 01 (latrotoxin) family. 03 (alpha-latrotoxin) subfamily.</text>
</comment>
<dbReference type="GO" id="GO:0044218">
    <property type="term" value="C:other organism cell membrane"/>
    <property type="evidence" value="ECO:0007669"/>
    <property type="project" value="UniProtKB-KW"/>
</dbReference>
<evidence type="ECO:0000256" key="3">
    <source>
        <dbReference type="ARBA" id="ARBA00022537"/>
    </source>
</evidence>
<accession>A0A6P6XLT8</accession>
<dbReference type="PANTHER" id="PTHR24198">
    <property type="entry name" value="ANKYRIN REPEAT AND PROTEIN KINASE DOMAIN-CONTAINING PROTEIN"/>
    <property type="match status" value="1"/>
</dbReference>
<protein>
    <recommendedName>
        <fullName evidence="11">Alpha-latrotoxin</fullName>
    </recommendedName>
</protein>
<evidence type="ECO:0000256" key="1">
    <source>
        <dbReference type="ARBA" id="ARBA00004175"/>
    </source>
</evidence>
<keyword evidence="5" id="KW-0800">Toxin</keyword>
<dbReference type="RefSeq" id="XP_027194377.1">
    <property type="nucleotide sequence ID" value="XM_027338576.1"/>
</dbReference>
<comment type="subunit">
    <text evidence="10">Homotetramer in membranes.</text>
</comment>
<keyword evidence="6 12" id="KW-0040">ANK repeat</keyword>
<keyword evidence="2" id="KW-0268">Exocytosis</keyword>
<feature type="repeat" description="ANK" evidence="12">
    <location>
        <begin position="83"/>
        <end position="111"/>
    </location>
</feature>
<dbReference type="SMART" id="SM00248">
    <property type="entry name" value="ANK"/>
    <property type="match status" value="8"/>
</dbReference>
<evidence type="ECO:0000256" key="6">
    <source>
        <dbReference type="ARBA" id="ARBA00023043"/>
    </source>
</evidence>
<evidence type="ECO:0000256" key="8">
    <source>
        <dbReference type="ARBA" id="ARBA00023298"/>
    </source>
</evidence>
<evidence type="ECO:0000256" key="9">
    <source>
        <dbReference type="ARBA" id="ARBA00049657"/>
    </source>
</evidence>
<dbReference type="InParanoid" id="A0A6P6XLT8"/>
<gene>
    <name evidence="14" type="primary">LOC113789090</name>
</gene>
<dbReference type="PROSITE" id="PS50088">
    <property type="entry name" value="ANK_REPEAT"/>
    <property type="match status" value="2"/>
</dbReference>
<evidence type="ECO:0000313" key="14">
    <source>
        <dbReference type="RefSeq" id="XP_027194377.1"/>
    </source>
</evidence>
<name>A0A6P6XLT8_DERPT</name>
<dbReference type="KEGG" id="dpte:113789090"/>
<dbReference type="Proteomes" id="UP000515146">
    <property type="component" value="Unplaced"/>
</dbReference>
<keyword evidence="5" id="KW-0528">Neurotoxin</keyword>
<evidence type="ECO:0000256" key="11">
    <source>
        <dbReference type="ARBA" id="ARBA00049811"/>
    </source>
</evidence>
<evidence type="ECO:0000256" key="5">
    <source>
        <dbReference type="ARBA" id="ARBA00023028"/>
    </source>
</evidence>
<proteinExistence type="inferred from homology"/>
<dbReference type="SUPFAM" id="SSF48403">
    <property type="entry name" value="Ankyrin repeat"/>
    <property type="match status" value="1"/>
</dbReference>
<dbReference type="AlphaFoldDB" id="A0A6P6XLT8"/>
<dbReference type="Pfam" id="PF12796">
    <property type="entry name" value="Ank_2"/>
    <property type="match status" value="3"/>
</dbReference>
<evidence type="ECO:0000256" key="4">
    <source>
        <dbReference type="ARBA" id="ARBA00022737"/>
    </source>
</evidence>
<evidence type="ECO:0000256" key="2">
    <source>
        <dbReference type="ARBA" id="ARBA00022483"/>
    </source>
</evidence>
<dbReference type="PANTHER" id="PTHR24198:SF165">
    <property type="entry name" value="ANKYRIN REPEAT-CONTAINING PROTEIN-RELATED"/>
    <property type="match status" value="1"/>
</dbReference>
<reference evidence="14" key="1">
    <citation type="submission" date="2025-08" db="UniProtKB">
        <authorList>
            <consortium name="RefSeq"/>
        </authorList>
    </citation>
    <scope>IDENTIFICATION</scope>
    <source>
        <strain evidence="14">Airmid</strain>
    </source>
</reference>
<evidence type="ECO:0000256" key="10">
    <source>
        <dbReference type="ARBA" id="ARBA00049715"/>
    </source>
</evidence>
<dbReference type="InterPro" id="IPR002110">
    <property type="entry name" value="Ankyrin_rpt"/>
</dbReference>
<dbReference type="GO" id="GO:0044231">
    <property type="term" value="C:host cell presynaptic membrane"/>
    <property type="evidence" value="ECO:0007669"/>
    <property type="project" value="UniProtKB-KW"/>
</dbReference>
<keyword evidence="13" id="KW-1185">Reference proteome</keyword>
<keyword evidence="7" id="KW-0472">Membrane</keyword>
<dbReference type="Gene3D" id="1.25.40.20">
    <property type="entry name" value="Ankyrin repeat-containing domain"/>
    <property type="match status" value="3"/>
</dbReference>
<evidence type="ECO:0000256" key="7">
    <source>
        <dbReference type="ARBA" id="ARBA00023136"/>
    </source>
</evidence>
<evidence type="ECO:0000313" key="13">
    <source>
        <dbReference type="Proteomes" id="UP000515146"/>
    </source>
</evidence>
<keyword evidence="4" id="KW-0677">Repeat</keyword>
<dbReference type="GO" id="GO:0006887">
    <property type="term" value="P:exocytosis"/>
    <property type="evidence" value="ECO:0007669"/>
    <property type="project" value="UniProtKB-KW"/>
</dbReference>
<organism evidence="13 14">
    <name type="scientific">Dermatophagoides pteronyssinus</name>
    <name type="common">European house dust mite</name>
    <dbReference type="NCBI Taxonomy" id="6956"/>
    <lineage>
        <taxon>Eukaryota</taxon>
        <taxon>Metazoa</taxon>
        <taxon>Ecdysozoa</taxon>
        <taxon>Arthropoda</taxon>
        <taxon>Chelicerata</taxon>
        <taxon>Arachnida</taxon>
        <taxon>Acari</taxon>
        <taxon>Acariformes</taxon>
        <taxon>Sarcoptiformes</taxon>
        <taxon>Astigmata</taxon>
        <taxon>Psoroptidia</taxon>
        <taxon>Analgoidea</taxon>
        <taxon>Pyroglyphidae</taxon>
        <taxon>Dermatophagoidinae</taxon>
        <taxon>Dermatophagoides</taxon>
    </lineage>
</organism>
<evidence type="ECO:0000256" key="12">
    <source>
        <dbReference type="PROSITE-ProRule" id="PRU00023"/>
    </source>
</evidence>
<dbReference type="PROSITE" id="PS50297">
    <property type="entry name" value="ANK_REP_REGION"/>
    <property type="match status" value="2"/>
</dbReference>
<sequence>MMNTKTNKLLNHIRTDNLDWFELNAENLLSLNQIVQQKYGSSLIHLCAQYDSYRIGQYLLSSSTTNTTTTTNTIPWLLKRDSEGKTPLHTACTFGSIRIARIFLENNNDPNNQIINEFKRGDWTSLMIAVIKQNIQLIKLLLLDYHADDCIRNKDGWTCYHLAIRTGNLQLIQLLFEQKPSNWWPEPVNNGRNLMHIAAINGHSMVFEFLTARLIESDHQELINSVDNCGITPLMDAARIDCLDILQKILTIIGSKCLKHLDNCQRNLLHHCAQSNALKTIQFLYDNYPSLLSSSSSLINHCDHWHQTPLFLAIREGHRESIELLIQFGSRIDQKDINDRTVFDICQQFHNQHLMDLIRLKSN</sequence>
<dbReference type="OMA" id="TRCQYEP"/>
<feature type="repeat" description="ANK" evidence="12">
    <location>
        <begin position="305"/>
        <end position="337"/>
    </location>
</feature>
<comment type="subcellular location">
    <subcellularLocation>
        <location evidence="1">Target cell membrane</location>
    </subcellularLocation>
</comment>
<dbReference type="OrthoDB" id="6422058at2759"/>
<dbReference type="InterPro" id="IPR036770">
    <property type="entry name" value="Ankyrin_rpt-contain_sf"/>
</dbReference>